<name>A0A4Y3PLK7_BREPA</name>
<evidence type="ECO:0000313" key="2">
    <source>
        <dbReference type="EMBL" id="GEB35380.1"/>
    </source>
</evidence>
<dbReference type="STRING" id="54914.AV540_11575"/>
<dbReference type="InterPro" id="IPR009081">
    <property type="entry name" value="PP-bd_ACP"/>
</dbReference>
<dbReference type="RefSeq" id="WP_122966456.1">
    <property type="nucleotide sequence ID" value="NZ_BJMH01000039.1"/>
</dbReference>
<dbReference type="EMBL" id="BJMH01000039">
    <property type="protein sequence ID" value="GEB35380.1"/>
    <property type="molecule type" value="Genomic_DNA"/>
</dbReference>
<dbReference type="Pfam" id="PF00550">
    <property type="entry name" value="PP-binding"/>
    <property type="match status" value="1"/>
</dbReference>
<evidence type="ECO:0000313" key="3">
    <source>
        <dbReference type="Proteomes" id="UP000316882"/>
    </source>
</evidence>
<dbReference type="Proteomes" id="UP000316882">
    <property type="component" value="Unassembled WGS sequence"/>
</dbReference>
<dbReference type="PROSITE" id="PS50075">
    <property type="entry name" value="CARRIER"/>
    <property type="match status" value="1"/>
</dbReference>
<dbReference type="InterPro" id="IPR036736">
    <property type="entry name" value="ACP-like_sf"/>
</dbReference>
<dbReference type="SUPFAM" id="SSF47336">
    <property type="entry name" value="ACP-like"/>
    <property type="match status" value="1"/>
</dbReference>
<dbReference type="AlphaFoldDB" id="A0A4Y3PLK7"/>
<protein>
    <recommendedName>
        <fullName evidence="1">Carrier domain-containing protein</fullName>
    </recommendedName>
</protein>
<accession>A0A4Y3PLK7</accession>
<keyword evidence="3" id="KW-1185">Reference proteome</keyword>
<sequence length="83" mass="9724">MQLQEQIRNFILANLVVFDDEVEFSDDDNIFELGFVNSLFAMKLVTFIESEFQLTIESDEMEISNFNTINNIVNFIQSKSVYK</sequence>
<comment type="caution">
    <text evidence="2">The sequence shown here is derived from an EMBL/GenBank/DDBJ whole genome shotgun (WGS) entry which is preliminary data.</text>
</comment>
<organism evidence="2 3">
    <name type="scientific">Brevibacillus parabrevis</name>
    <dbReference type="NCBI Taxonomy" id="54914"/>
    <lineage>
        <taxon>Bacteria</taxon>
        <taxon>Bacillati</taxon>
        <taxon>Bacillota</taxon>
        <taxon>Bacilli</taxon>
        <taxon>Bacillales</taxon>
        <taxon>Paenibacillaceae</taxon>
        <taxon>Brevibacillus</taxon>
    </lineage>
</organism>
<dbReference type="GeneID" id="87613121"/>
<proteinExistence type="predicted"/>
<feature type="domain" description="Carrier" evidence="1">
    <location>
        <begin position="1"/>
        <end position="80"/>
    </location>
</feature>
<dbReference type="Gene3D" id="1.10.1200.10">
    <property type="entry name" value="ACP-like"/>
    <property type="match status" value="1"/>
</dbReference>
<evidence type="ECO:0000259" key="1">
    <source>
        <dbReference type="PROSITE" id="PS50075"/>
    </source>
</evidence>
<reference evidence="2 3" key="1">
    <citation type="submission" date="2019-06" db="EMBL/GenBank/DDBJ databases">
        <title>Whole genome shotgun sequence of Brevibacillus parabrevis NBRC 12334.</title>
        <authorList>
            <person name="Hosoyama A."/>
            <person name="Uohara A."/>
            <person name="Ohji S."/>
            <person name="Ichikawa N."/>
        </authorList>
    </citation>
    <scope>NUCLEOTIDE SEQUENCE [LARGE SCALE GENOMIC DNA]</scope>
    <source>
        <strain evidence="2 3">NBRC 12334</strain>
    </source>
</reference>
<gene>
    <name evidence="2" type="ORF">BPA01_49600</name>
</gene>